<proteinExistence type="inferred from homology"/>
<feature type="domain" description="Glycoside hydrolase family 20 catalytic" evidence="11">
    <location>
        <begin position="191"/>
        <end position="506"/>
    </location>
</feature>
<dbReference type="SUPFAM" id="SSF55545">
    <property type="entry name" value="beta-N-acetylhexosaminidase-like domain"/>
    <property type="match status" value="1"/>
</dbReference>
<dbReference type="InterPro" id="IPR015883">
    <property type="entry name" value="Glyco_hydro_20_cat"/>
</dbReference>
<keyword evidence="14" id="KW-1185">Reference proteome</keyword>
<evidence type="ECO:0000256" key="1">
    <source>
        <dbReference type="ARBA" id="ARBA00001231"/>
    </source>
</evidence>
<dbReference type="InterPro" id="IPR029019">
    <property type="entry name" value="HEX_eukaryotic_N"/>
</dbReference>
<feature type="disulfide bond" evidence="9">
    <location>
        <begin position="524"/>
        <end position="542"/>
    </location>
</feature>
<feature type="disulfide bond" evidence="9">
    <location>
        <begin position="74"/>
        <end position="126"/>
    </location>
</feature>
<dbReference type="GO" id="GO:0030203">
    <property type="term" value="P:glycosaminoglycan metabolic process"/>
    <property type="evidence" value="ECO:0007669"/>
    <property type="project" value="TreeGrafter"/>
</dbReference>
<protein>
    <recommendedName>
        <fullName evidence="7">Beta-hexosaminidase</fullName>
        <ecNumber evidence="7">3.2.1.52</ecNumber>
    </recommendedName>
</protein>
<feature type="signal peptide" evidence="10">
    <location>
        <begin position="1"/>
        <end position="18"/>
    </location>
</feature>
<evidence type="ECO:0000256" key="10">
    <source>
        <dbReference type="SAM" id="SignalP"/>
    </source>
</evidence>
<keyword evidence="9" id="KW-1015">Disulfide bond</keyword>
<dbReference type="PANTHER" id="PTHR22600:SF21">
    <property type="entry name" value="BETA-HEXOSAMINIDASE A"/>
    <property type="match status" value="1"/>
</dbReference>
<evidence type="ECO:0000259" key="12">
    <source>
        <dbReference type="Pfam" id="PF14845"/>
    </source>
</evidence>
<dbReference type="EMBL" id="JAIWYP010000011">
    <property type="protein sequence ID" value="KAH3741648.1"/>
    <property type="molecule type" value="Genomic_DNA"/>
</dbReference>
<dbReference type="Gene3D" id="3.30.379.10">
    <property type="entry name" value="Chitobiase/beta-hexosaminidase domain 2-like"/>
    <property type="match status" value="1"/>
</dbReference>
<evidence type="ECO:0000256" key="5">
    <source>
        <dbReference type="ARBA" id="ARBA00023180"/>
    </source>
</evidence>
<dbReference type="InterPro" id="IPR025705">
    <property type="entry name" value="Beta_hexosaminidase_sua/sub"/>
</dbReference>
<evidence type="ECO:0000256" key="3">
    <source>
        <dbReference type="ARBA" id="ARBA00022729"/>
    </source>
</evidence>
<dbReference type="GO" id="GO:0005975">
    <property type="term" value="P:carbohydrate metabolic process"/>
    <property type="evidence" value="ECO:0007669"/>
    <property type="project" value="InterPro"/>
</dbReference>
<comment type="caution">
    <text evidence="13">The sequence shown here is derived from an EMBL/GenBank/DDBJ whole genome shotgun (WGS) entry which is preliminary data.</text>
</comment>
<comment type="similarity">
    <text evidence="2 7">Belongs to the glycosyl hydrolase 20 family.</text>
</comment>
<dbReference type="CDD" id="cd06562">
    <property type="entry name" value="GH20_HexA_HexB-like"/>
    <property type="match status" value="1"/>
</dbReference>
<dbReference type="Gene3D" id="3.20.20.80">
    <property type="entry name" value="Glycosidases"/>
    <property type="match status" value="1"/>
</dbReference>
<evidence type="ECO:0000259" key="11">
    <source>
        <dbReference type="Pfam" id="PF00728"/>
    </source>
</evidence>
<feature type="disulfide bond" evidence="9">
    <location>
        <begin position="300"/>
        <end position="351"/>
    </location>
</feature>
<dbReference type="InterPro" id="IPR017853">
    <property type="entry name" value="GH"/>
</dbReference>
<dbReference type="GO" id="GO:0004563">
    <property type="term" value="F:beta-N-acetylhexosaminidase activity"/>
    <property type="evidence" value="ECO:0007669"/>
    <property type="project" value="UniProtKB-EC"/>
</dbReference>
<keyword evidence="3 10" id="KW-0732">Signal</keyword>
<evidence type="ECO:0000313" key="13">
    <source>
        <dbReference type="EMBL" id="KAH3741648.1"/>
    </source>
</evidence>
<keyword evidence="5" id="KW-0325">Glycoprotein</keyword>
<evidence type="ECO:0000256" key="9">
    <source>
        <dbReference type="PIRSR" id="PIRSR001093-2"/>
    </source>
</evidence>
<gene>
    <name evidence="13" type="ORF">DPMN_048373</name>
</gene>
<dbReference type="PIRSF" id="PIRSF001093">
    <property type="entry name" value="B-hxosamndse_ab_euk"/>
    <property type="match status" value="1"/>
</dbReference>
<dbReference type="InterPro" id="IPR029018">
    <property type="entry name" value="Hex-like_dom2"/>
</dbReference>
<dbReference type="GO" id="GO:0005764">
    <property type="term" value="C:lysosome"/>
    <property type="evidence" value="ECO:0007669"/>
    <property type="project" value="TreeGrafter"/>
</dbReference>
<dbReference type="PRINTS" id="PR00738">
    <property type="entry name" value="GLHYDRLASE20"/>
</dbReference>
<feature type="domain" description="Beta-hexosaminidase eukaryotic type N-terminal" evidence="12">
    <location>
        <begin position="42"/>
        <end position="169"/>
    </location>
</feature>
<evidence type="ECO:0000313" key="14">
    <source>
        <dbReference type="Proteomes" id="UP000828390"/>
    </source>
</evidence>
<dbReference type="EC" id="3.2.1.52" evidence="7"/>
<dbReference type="Pfam" id="PF14845">
    <property type="entry name" value="Glycohydro_20b2"/>
    <property type="match status" value="1"/>
</dbReference>
<dbReference type="GO" id="GO:0016020">
    <property type="term" value="C:membrane"/>
    <property type="evidence" value="ECO:0007669"/>
    <property type="project" value="TreeGrafter"/>
</dbReference>
<keyword evidence="4 7" id="KW-0378">Hydrolase</keyword>
<dbReference type="PANTHER" id="PTHR22600">
    <property type="entry name" value="BETA-HEXOSAMINIDASE"/>
    <property type="match status" value="1"/>
</dbReference>
<reference evidence="13" key="2">
    <citation type="submission" date="2020-11" db="EMBL/GenBank/DDBJ databases">
        <authorList>
            <person name="McCartney M.A."/>
            <person name="Auch B."/>
            <person name="Kono T."/>
            <person name="Mallez S."/>
            <person name="Becker A."/>
            <person name="Gohl D.M."/>
            <person name="Silverstein K.A.T."/>
            <person name="Koren S."/>
            <person name="Bechman K.B."/>
            <person name="Herman A."/>
            <person name="Abrahante J.E."/>
            <person name="Garbe J."/>
        </authorList>
    </citation>
    <scope>NUCLEOTIDE SEQUENCE</scope>
    <source>
        <strain evidence="13">Duluth1</strain>
        <tissue evidence="13">Whole animal</tissue>
    </source>
</reference>
<dbReference type="FunFam" id="3.20.20.80:FF:000063">
    <property type="entry name" value="Beta-hexosaminidase"/>
    <property type="match status" value="1"/>
</dbReference>
<evidence type="ECO:0000256" key="7">
    <source>
        <dbReference type="PIRNR" id="PIRNR001093"/>
    </source>
</evidence>
<dbReference type="Pfam" id="PF00728">
    <property type="entry name" value="Glyco_hydro_20"/>
    <property type="match status" value="1"/>
</dbReference>
<evidence type="ECO:0000256" key="4">
    <source>
        <dbReference type="ARBA" id="ARBA00022801"/>
    </source>
</evidence>
<dbReference type="Proteomes" id="UP000828390">
    <property type="component" value="Unassembled WGS sequence"/>
</dbReference>
<keyword evidence="6 7" id="KW-0326">Glycosidase</keyword>
<evidence type="ECO:0000256" key="6">
    <source>
        <dbReference type="ARBA" id="ARBA00023295"/>
    </source>
</evidence>
<reference evidence="13" key="1">
    <citation type="journal article" date="2019" name="bioRxiv">
        <title>The Genome of the Zebra Mussel, Dreissena polymorpha: A Resource for Invasive Species Research.</title>
        <authorList>
            <person name="McCartney M.A."/>
            <person name="Auch B."/>
            <person name="Kono T."/>
            <person name="Mallez S."/>
            <person name="Zhang Y."/>
            <person name="Obille A."/>
            <person name="Becker A."/>
            <person name="Abrahante J.E."/>
            <person name="Garbe J."/>
            <person name="Badalamenti J.P."/>
            <person name="Herman A."/>
            <person name="Mangelson H."/>
            <person name="Liachko I."/>
            <person name="Sullivan S."/>
            <person name="Sone E.D."/>
            <person name="Koren S."/>
            <person name="Silverstein K.A.T."/>
            <person name="Beckman K.B."/>
            <person name="Gohl D.M."/>
        </authorList>
    </citation>
    <scope>NUCLEOTIDE SEQUENCE</scope>
    <source>
        <strain evidence="13">Duluth1</strain>
        <tissue evidence="13">Whole animal</tissue>
    </source>
</reference>
<evidence type="ECO:0000256" key="2">
    <source>
        <dbReference type="ARBA" id="ARBA00006285"/>
    </source>
</evidence>
<evidence type="ECO:0000256" key="8">
    <source>
        <dbReference type="PIRSR" id="PIRSR001093-1"/>
    </source>
</evidence>
<comment type="catalytic activity">
    <reaction evidence="1 7">
        <text>Hydrolysis of terminal non-reducing N-acetyl-D-hexosamine residues in N-acetyl-beta-D-hexosaminides.</text>
        <dbReference type="EC" id="3.2.1.52"/>
    </reaction>
</comment>
<dbReference type="GO" id="GO:0006689">
    <property type="term" value="P:ganglioside catabolic process"/>
    <property type="evidence" value="ECO:0007669"/>
    <property type="project" value="TreeGrafter"/>
</dbReference>
<feature type="active site" description="Proton donor" evidence="8">
    <location>
        <position position="346"/>
    </location>
</feature>
<name>A0A9D4DDB0_DREPO</name>
<sequence>MAGEIGVIVLFSCCLAIAICNVQQQYREKGRSVAVTQTSGMPWPMPKQMTVTTIQRILDVGSFQFLVSSSTQRCDIIDEAFVRYRKYIFGNDDRTLKFKTNRKPRHGSIDQEAYLDTLQINIASGCDGYPSEESNEAYTLMISQDASTATINANEVWGALRGLETFSQLVYQNDMGLAVINATIINDAPRFQHRGLLLDTSRHFLSLDILKENLELMAQNKFNVFHWHIVDDQSFPYESYYFPDMSRKGAYSVRHVYTHSDVKEIIEFARVRGIRVIPEYDSPGHSQSWGLAITNLLTKCYKDGQLSGDFGPIDPSVNSTFQFLQNFFLEISQVFPDKFIHLGGDEVPFDCWESNPDITSFMTMMGYGKNYALLEEYYMQRLIDIVQGLNKGYMIWQEVIDNGAKVAPDTIVHIWKGGYQDELTKVTKLGYNAVLSAPWYLNYISYGSDWRNYYQVEPLNFNGTDAQKALVIGGETCMWGEYVDNTNLIPRMWPRAASVGERLWSPMEVNSADAATSRLEEHRCRLLKRGFPVQPVNGPGFCSVEL</sequence>
<feature type="chain" id="PRO_5038824672" description="Beta-hexosaminidase" evidence="10">
    <location>
        <begin position="19"/>
        <end position="546"/>
    </location>
</feature>
<accession>A0A9D4DDB0</accession>
<dbReference type="SUPFAM" id="SSF51445">
    <property type="entry name" value="(Trans)glycosidases"/>
    <property type="match status" value="1"/>
</dbReference>
<dbReference type="AlphaFoldDB" id="A0A9D4DDB0"/>
<organism evidence="13 14">
    <name type="scientific">Dreissena polymorpha</name>
    <name type="common">Zebra mussel</name>
    <name type="synonym">Mytilus polymorpha</name>
    <dbReference type="NCBI Taxonomy" id="45954"/>
    <lineage>
        <taxon>Eukaryota</taxon>
        <taxon>Metazoa</taxon>
        <taxon>Spiralia</taxon>
        <taxon>Lophotrochozoa</taxon>
        <taxon>Mollusca</taxon>
        <taxon>Bivalvia</taxon>
        <taxon>Autobranchia</taxon>
        <taxon>Heteroconchia</taxon>
        <taxon>Euheterodonta</taxon>
        <taxon>Imparidentia</taxon>
        <taxon>Neoheterodontei</taxon>
        <taxon>Myida</taxon>
        <taxon>Dreissenoidea</taxon>
        <taxon>Dreissenidae</taxon>
        <taxon>Dreissena</taxon>
    </lineage>
</organism>